<keyword evidence="4" id="KW-0072">Autophagy</keyword>
<evidence type="ECO:0000256" key="5">
    <source>
        <dbReference type="ARBA" id="ARBA00023015"/>
    </source>
</evidence>
<evidence type="ECO:0000256" key="9">
    <source>
        <dbReference type="ARBA" id="ARBA00023329"/>
    </source>
</evidence>
<dbReference type="GO" id="GO:0000045">
    <property type="term" value="P:autophagosome assembly"/>
    <property type="evidence" value="ECO:0007669"/>
    <property type="project" value="TreeGrafter"/>
</dbReference>
<feature type="region of interest" description="Disordered" evidence="11">
    <location>
        <begin position="174"/>
        <end position="194"/>
    </location>
</feature>
<evidence type="ECO:0000256" key="8">
    <source>
        <dbReference type="ARBA" id="ARBA00023242"/>
    </source>
</evidence>
<evidence type="ECO:0000256" key="2">
    <source>
        <dbReference type="ARBA" id="ARBA00004514"/>
    </source>
</evidence>
<dbReference type="GO" id="GO:0005776">
    <property type="term" value="C:autophagosome"/>
    <property type="evidence" value="ECO:0007669"/>
    <property type="project" value="UniProtKB-SubCell"/>
</dbReference>
<comment type="subcellular location">
    <subcellularLocation>
        <location evidence="2">Cytoplasm</location>
        <location evidence="2">Cytosol</location>
    </subcellularLocation>
    <subcellularLocation>
        <location evidence="1">Cytoplasmic vesicle</location>
        <location evidence="1">Autophagosome</location>
    </subcellularLocation>
    <subcellularLocation>
        <location evidence="10">Nucleus</location>
        <location evidence="10">Nuclear body</location>
    </subcellularLocation>
</comment>
<evidence type="ECO:0000313" key="13">
    <source>
        <dbReference type="RefSeq" id="XP_030385015.1"/>
    </source>
</evidence>
<keyword evidence="12" id="KW-1185">Reference proteome</keyword>
<proteinExistence type="predicted"/>
<evidence type="ECO:0000313" key="12">
    <source>
        <dbReference type="Proteomes" id="UP000504634"/>
    </source>
</evidence>
<organism evidence="12 13">
    <name type="scientific">Drosophila lebanonensis</name>
    <name type="common">Fruit fly</name>
    <name type="synonym">Scaptodrosophila lebanonensis</name>
    <dbReference type="NCBI Taxonomy" id="7225"/>
    <lineage>
        <taxon>Eukaryota</taxon>
        <taxon>Metazoa</taxon>
        <taxon>Ecdysozoa</taxon>
        <taxon>Arthropoda</taxon>
        <taxon>Hexapoda</taxon>
        <taxon>Insecta</taxon>
        <taxon>Pterygota</taxon>
        <taxon>Neoptera</taxon>
        <taxon>Endopterygota</taxon>
        <taxon>Diptera</taxon>
        <taxon>Brachycera</taxon>
        <taxon>Muscomorpha</taxon>
        <taxon>Ephydroidea</taxon>
        <taxon>Drosophilidae</taxon>
        <taxon>Scaptodrosophila</taxon>
    </lineage>
</organism>
<gene>
    <name evidence="13" type="primary">LOC115632138</name>
</gene>
<dbReference type="GO" id="GO:0045893">
    <property type="term" value="P:positive regulation of DNA-templated transcription"/>
    <property type="evidence" value="ECO:0007669"/>
    <property type="project" value="TreeGrafter"/>
</dbReference>
<keyword evidence="9" id="KW-0968">Cytoplasmic vesicle</keyword>
<keyword evidence="3" id="KW-0963">Cytoplasm</keyword>
<feature type="compositionally biased region" description="Basic residues" evidence="11">
    <location>
        <begin position="66"/>
        <end position="75"/>
    </location>
</feature>
<evidence type="ECO:0000256" key="1">
    <source>
        <dbReference type="ARBA" id="ARBA00004419"/>
    </source>
</evidence>
<dbReference type="Proteomes" id="UP000504634">
    <property type="component" value="Unplaced"/>
</dbReference>
<feature type="compositionally biased region" description="Polar residues" evidence="11">
    <location>
        <begin position="47"/>
        <end position="63"/>
    </location>
</feature>
<keyword evidence="6" id="KW-0010">Activator</keyword>
<name>A0A6J2UAH3_DROLE</name>
<dbReference type="InterPro" id="IPR029431">
    <property type="entry name" value="TP53INP"/>
</dbReference>
<dbReference type="Pfam" id="PF14839">
    <property type="entry name" value="DOR"/>
    <property type="match status" value="1"/>
</dbReference>
<sequence>MLNSLATYLFGSQPKSESTSSEADPEPKANGIKECTIQAGDDVIEVTSLTPSVASTRGSGQVNSKPGKKSRRGKQPKQQSKQSKRPTNCADEDIDDDWCIIDNEEDQEGEKENALLPRNETEEELTVVEAPTKPTAALAAPIARRLHHKASHSLYSGPRPQQQRNYLQRIRSTLPLSGPALGPARTGPQRSAENDVTQSLFAPAPLLAVAAAPCEDDANGQDVPAVGALVMEESCMSVYHSIRSSQAGIDNSASLDLRELQASQFIQQEEPTQTQLVPAAPILAERRNQSARHDRQAAAELKQQVLARQSQKSNKKDQHQQLCRSALSRTNKVRDPKANRHRRSDMQHFKVISGANNNRKCCF</sequence>
<keyword evidence="8" id="KW-0539">Nucleus</keyword>
<dbReference type="GO" id="GO:0005829">
    <property type="term" value="C:cytosol"/>
    <property type="evidence" value="ECO:0007669"/>
    <property type="project" value="UniProtKB-SubCell"/>
</dbReference>
<keyword evidence="7" id="KW-0804">Transcription</keyword>
<dbReference type="AlphaFoldDB" id="A0A6J2UAH3"/>
<feature type="region of interest" description="Disordered" evidence="11">
    <location>
        <begin position="1"/>
        <end position="34"/>
    </location>
</feature>
<dbReference type="GeneID" id="115632138"/>
<accession>A0A6J2UAH3</accession>
<dbReference type="PANTHER" id="PTHR31671:SF3">
    <property type="entry name" value="DIABETES AND OBESITY REGULATED, ISOFORM G"/>
    <property type="match status" value="1"/>
</dbReference>
<dbReference type="GO" id="GO:0031410">
    <property type="term" value="C:cytoplasmic vesicle"/>
    <property type="evidence" value="ECO:0007669"/>
    <property type="project" value="UniProtKB-KW"/>
</dbReference>
<evidence type="ECO:0000256" key="6">
    <source>
        <dbReference type="ARBA" id="ARBA00023159"/>
    </source>
</evidence>
<evidence type="ECO:0000256" key="3">
    <source>
        <dbReference type="ARBA" id="ARBA00022490"/>
    </source>
</evidence>
<evidence type="ECO:0000256" key="10">
    <source>
        <dbReference type="ARBA" id="ARBA00034306"/>
    </source>
</evidence>
<feature type="compositionally biased region" description="Polar residues" evidence="11">
    <location>
        <begin position="13"/>
        <end position="22"/>
    </location>
</feature>
<keyword evidence="5" id="KW-0805">Transcription regulation</keyword>
<dbReference type="GO" id="GO:0016604">
    <property type="term" value="C:nuclear body"/>
    <property type="evidence" value="ECO:0007669"/>
    <property type="project" value="UniProtKB-SubCell"/>
</dbReference>
<dbReference type="PANTHER" id="PTHR31671">
    <property type="entry name" value="DIABETES AND OBESITY REGULATED, ISOFORM G"/>
    <property type="match status" value="1"/>
</dbReference>
<reference evidence="13" key="1">
    <citation type="submission" date="2025-08" db="UniProtKB">
        <authorList>
            <consortium name="RefSeq"/>
        </authorList>
    </citation>
    <scope>IDENTIFICATION</scope>
    <source>
        <strain evidence="13">11010-0011.00</strain>
        <tissue evidence="13">Whole body</tissue>
    </source>
</reference>
<evidence type="ECO:0000256" key="4">
    <source>
        <dbReference type="ARBA" id="ARBA00023006"/>
    </source>
</evidence>
<protein>
    <submittedName>
        <fullName evidence="13">Uncharacterized protein LOC115632138 isoform X2</fullName>
    </submittedName>
</protein>
<feature type="region of interest" description="Disordered" evidence="11">
    <location>
        <begin position="47"/>
        <end position="95"/>
    </location>
</feature>
<dbReference type="RefSeq" id="XP_030385015.1">
    <property type="nucleotide sequence ID" value="XM_030529155.1"/>
</dbReference>
<evidence type="ECO:0000256" key="11">
    <source>
        <dbReference type="SAM" id="MobiDB-lite"/>
    </source>
</evidence>
<evidence type="ECO:0000256" key="7">
    <source>
        <dbReference type="ARBA" id="ARBA00023163"/>
    </source>
</evidence>